<dbReference type="InterPro" id="IPR008995">
    <property type="entry name" value="Mo/tungstate-bd_C_term_dom"/>
</dbReference>
<evidence type="ECO:0000256" key="3">
    <source>
        <dbReference type="ARBA" id="ARBA00022840"/>
    </source>
</evidence>
<keyword evidence="5" id="KW-0762">Sugar transport</keyword>
<evidence type="ECO:0000313" key="6">
    <source>
        <dbReference type="Proteomes" id="UP001519271"/>
    </source>
</evidence>
<dbReference type="PROSITE" id="PS00211">
    <property type="entry name" value="ABC_TRANSPORTER_1"/>
    <property type="match status" value="1"/>
</dbReference>
<dbReference type="SUPFAM" id="SSF52540">
    <property type="entry name" value="P-loop containing nucleoside triphosphate hydrolases"/>
    <property type="match status" value="1"/>
</dbReference>
<dbReference type="PANTHER" id="PTHR43875">
    <property type="entry name" value="MALTODEXTRIN IMPORT ATP-BINDING PROTEIN MSMX"/>
    <property type="match status" value="1"/>
</dbReference>
<dbReference type="InterPro" id="IPR003593">
    <property type="entry name" value="AAA+_ATPase"/>
</dbReference>
<dbReference type="InterPro" id="IPR012340">
    <property type="entry name" value="NA-bd_OB-fold"/>
</dbReference>
<keyword evidence="1" id="KW-0813">Transport</keyword>
<dbReference type="RefSeq" id="WP_209459550.1">
    <property type="nucleotide sequence ID" value="NZ_JAGGKC010000014.1"/>
</dbReference>
<dbReference type="InterPro" id="IPR027417">
    <property type="entry name" value="P-loop_NTPase"/>
</dbReference>
<evidence type="ECO:0000256" key="1">
    <source>
        <dbReference type="ARBA" id="ARBA00022448"/>
    </source>
</evidence>
<dbReference type="InterPro" id="IPR047641">
    <property type="entry name" value="ABC_transpr_MalK/UgpC-like"/>
</dbReference>
<dbReference type="InterPro" id="IPR040582">
    <property type="entry name" value="OB_MalK-like"/>
</dbReference>
<reference evidence="5 6" key="1">
    <citation type="submission" date="2021-03" db="EMBL/GenBank/DDBJ databases">
        <title>Genomic Encyclopedia of Type Strains, Phase IV (KMG-IV): sequencing the most valuable type-strain genomes for metagenomic binning, comparative biology and taxonomic classification.</title>
        <authorList>
            <person name="Goeker M."/>
        </authorList>
    </citation>
    <scope>NUCLEOTIDE SEQUENCE [LARGE SCALE GENOMIC DNA]</scope>
    <source>
        <strain evidence="5 6">DSM 6139</strain>
    </source>
</reference>
<keyword evidence="3 5" id="KW-0067">ATP-binding</keyword>
<proteinExistence type="predicted"/>
<dbReference type="EMBL" id="JAGGKC010000014">
    <property type="protein sequence ID" value="MBP1919345.1"/>
    <property type="molecule type" value="Genomic_DNA"/>
</dbReference>
<dbReference type="InterPro" id="IPR015855">
    <property type="entry name" value="ABC_transpr_MalK-like"/>
</dbReference>
<evidence type="ECO:0000259" key="4">
    <source>
        <dbReference type="PROSITE" id="PS50893"/>
    </source>
</evidence>
<dbReference type="Gene3D" id="2.40.50.100">
    <property type="match status" value="1"/>
</dbReference>
<evidence type="ECO:0000256" key="2">
    <source>
        <dbReference type="ARBA" id="ARBA00022741"/>
    </source>
</evidence>
<sequence length="369" mass="41739">MSYLEIRNLQKRYTKSGPLVIDNVNLSVDRGEFIVFLGPSGCGKTTIIRMIAGLEDVTSGEIMIEGENIVGKQPKDRGVSMIFQSYAIWPHMTVFDNIAYPLKLQKVGKEEIERRVKSVAQATDIVGMLDRYPAQMSGGQRQRVAVSRAIVVEPKIFLMDEPLSNLDAKLRVSMRTELKNIHEKQHSTSIFVTHDQSEAMSMADRIVVIFKGKIEQIGTPMEVYMDSATKFVAEFIGTPPTNFFDVTIREIDGSLKAVNPEFEFRVPDELSEALRPYEGKSVDMGIRPEFIGLSPELERTKWHLSDTVISFVEPQGSHSILITRIGETEVKIHTTSHMYIKPNTTVALNVEPDKVMFFDRETTKRIRKP</sequence>
<dbReference type="SUPFAM" id="SSF50331">
    <property type="entry name" value="MOP-like"/>
    <property type="match status" value="1"/>
</dbReference>
<keyword evidence="2" id="KW-0547">Nucleotide-binding</keyword>
<comment type="caution">
    <text evidence="5">The sequence shown here is derived from an EMBL/GenBank/DDBJ whole genome shotgun (WGS) entry which is preliminary data.</text>
</comment>
<dbReference type="InterPro" id="IPR003439">
    <property type="entry name" value="ABC_transporter-like_ATP-bd"/>
</dbReference>
<dbReference type="PANTHER" id="PTHR43875:SF1">
    <property type="entry name" value="OSMOPROTECTIVE COMPOUNDS UPTAKE ATP-BINDING PROTEIN GGTA"/>
    <property type="match status" value="1"/>
</dbReference>
<dbReference type="CDD" id="cd03301">
    <property type="entry name" value="ABC_MalK_N"/>
    <property type="match status" value="1"/>
</dbReference>
<feature type="domain" description="ABC transporter" evidence="4">
    <location>
        <begin position="4"/>
        <end position="236"/>
    </location>
</feature>
<dbReference type="Proteomes" id="UP001519271">
    <property type="component" value="Unassembled WGS sequence"/>
</dbReference>
<evidence type="ECO:0000313" key="5">
    <source>
        <dbReference type="EMBL" id="MBP1919345.1"/>
    </source>
</evidence>
<organism evidence="5 6">
    <name type="scientific">Youngiibacter multivorans</name>
    <dbReference type="NCBI Taxonomy" id="937251"/>
    <lineage>
        <taxon>Bacteria</taxon>
        <taxon>Bacillati</taxon>
        <taxon>Bacillota</taxon>
        <taxon>Clostridia</taxon>
        <taxon>Eubacteriales</taxon>
        <taxon>Clostridiaceae</taxon>
        <taxon>Youngiibacter</taxon>
    </lineage>
</organism>
<accession>A0ABS4G484</accession>
<dbReference type="Gene3D" id="2.40.50.140">
    <property type="entry name" value="Nucleic acid-binding proteins"/>
    <property type="match status" value="1"/>
</dbReference>
<dbReference type="PROSITE" id="PS50893">
    <property type="entry name" value="ABC_TRANSPORTER_2"/>
    <property type="match status" value="1"/>
</dbReference>
<dbReference type="Pfam" id="PF17912">
    <property type="entry name" value="OB_MalK"/>
    <property type="match status" value="1"/>
</dbReference>
<dbReference type="Gene3D" id="3.40.50.300">
    <property type="entry name" value="P-loop containing nucleotide triphosphate hydrolases"/>
    <property type="match status" value="1"/>
</dbReference>
<dbReference type="GO" id="GO:0005524">
    <property type="term" value="F:ATP binding"/>
    <property type="evidence" value="ECO:0007669"/>
    <property type="project" value="UniProtKB-KW"/>
</dbReference>
<dbReference type="InterPro" id="IPR017871">
    <property type="entry name" value="ABC_transporter-like_CS"/>
</dbReference>
<dbReference type="Pfam" id="PF00005">
    <property type="entry name" value="ABC_tran"/>
    <property type="match status" value="1"/>
</dbReference>
<gene>
    <name evidence="5" type="ORF">J2Z34_001834</name>
</gene>
<keyword evidence="6" id="KW-1185">Reference proteome</keyword>
<name>A0ABS4G484_9CLOT</name>
<dbReference type="SMART" id="SM00382">
    <property type="entry name" value="AAA"/>
    <property type="match status" value="1"/>
</dbReference>
<protein>
    <submittedName>
        <fullName evidence="5">Multiple sugar transport system ATP-binding protein</fullName>
    </submittedName>
</protein>